<evidence type="ECO:0000313" key="1">
    <source>
        <dbReference type="EMBL" id="ATU19594.1"/>
    </source>
</evidence>
<protein>
    <submittedName>
        <fullName evidence="1">Uncharacterized protein</fullName>
    </submittedName>
</protein>
<gene>
    <name evidence="1" type="ORF">BcFMB_00045</name>
</gene>
<dbReference type="KEGG" id="bcho:BcFMB_00045"/>
<name>A0A2D3D3E8_9BIFI</name>
<accession>A0A2D3D3E8</accession>
<reference evidence="1 2" key="1">
    <citation type="submission" date="2016-11" db="EMBL/GenBank/DDBJ databases">
        <title>complete genome sequence of Bifidobacterium choerinum strain FMB-1.</title>
        <authorList>
            <person name="Park C.-S."/>
            <person name="Jung D.-H."/>
            <person name="Choi D.-S."/>
        </authorList>
    </citation>
    <scope>NUCLEOTIDE SEQUENCE [LARGE SCALE GENOMIC DNA]</scope>
    <source>
        <strain evidence="1 2">FMB-1</strain>
    </source>
</reference>
<dbReference type="Proteomes" id="UP000229907">
    <property type="component" value="Chromosome"/>
</dbReference>
<sequence>MTWREPPRIRKEDVLHIVRCVAETMQSSNARFLRDYAKTLNGVTPMQAVNEAADALDPDTTTQSRLNLETTIQNMTTTTMNWLNESERQHPEGDPNE</sequence>
<organism evidence="1 2">
    <name type="scientific">Bifidobacterium choerinum</name>
    <dbReference type="NCBI Taxonomy" id="35760"/>
    <lineage>
        <taxon>Bacteria</taxon>
        <taxon>Bacillati</taxon>
        <taxon>Actinomycetota</taxon>
        <taxon>Actinomycetes</taxon>
        <taxon>Bifidobacteriales</taxon>
        <taxon>Bifidobacteriaceae</taxon>
        <taxon>Bifidobacterium</taxon>
    </lineage>
</organism>
<dbReference type="EMBL" id="CP018044">
    <property type="protein sequence ID" value="ATU19594.1"/>
    <property type="molecule type" value="Genomic_DNA"/>
</dbReference>
<dbReference type="AlphaFoldDB" id="A0A2D3D3E8"/>
<evidence type="ECO:0000313" key="2">
    <source>
        <dbReference type="Proteomes" id="UP000229907"/>
    </source>
</evidence>
<proteinExistence type="predicted"/>